<organism evidence="1 2">
    <name type="scientific">Melipona quadrifasciata</name>
    <dbReference type="NCBI Taxonomy" id="166423"/>
    <lineage>
        <taxon>Eukaryota</taxon>
        <taxon>Metazoa</taxon>
        <taxon>Ecdysozoa</taxon>
        <taxon>Arthropoda</taxon>
        <taxon>Hexapoda</taxon>
        <taxon>Insecta</taxon>
        <taxon>Pterygota</taxon>
        <taxon>Neoptera</taxon>
        <taxon>Endopterygota</taxon>
        <taxon>Hymenoptera</taxon>
        <taxon>Apocrita</taxon>
        <taxon>Aculeata</taxon>
        <taxon>Apoidea</taxon>
        <taxon>Anthophila</taxon>
        <taxon>Apidae</taxon>
        <taxon>Melipona</taxon>
    </lineage>
</organism>
<evidence type="ECO:0000313" key="2">
    <source>
        <dbReference type="Proteomes" id="UP000053105"/>
    </source>
</evidence>
<protein>
    <submittedName>
        <fullName evidence="1">Uncharacterized protein</fullName>
    </submittedName>
</protein>
<dbReference type="STRING" id="166423.A0A0N0U4R8"/>
<dbReference type="Proteomes" id="UP000053105">
    <property type="component" value="Unassembled WGS sequence"/>
</dbReference>
<name>A0A0N0U4R8_9HYME</name>
<reference evidence="1 2" key="1">
    <citation type="submission" date="2015-07" db="EMBL/GenBank/DDBJ databases">
        <title>The genome of Melipona quadrifasciata.</title>
        <authorList>
            <person name="Pan H."/>
            <person name="Kapheim K."/>
        </authorList>
    </citation>
    <scope>NUCLEOTIDE SEQUENCE [LARGE SCALE GENOMIC DNA]</scope>
    <source>
        <strain evidence="1">0111107301</strain>
        <tissue evidence="1">Whole body</tissue>
    </source>
</reference>
<gene>
    <name evidence="1" type="ORF">WN51_01131</name>
</gene>
<proteinExistence type="predicted"/>
<feature type="non-terminal residue" evidence="1">
    <location>
        <position position="1"/>
    </location>
</feature>
<sequence length="189" mass="22377">YNLYKKFWALQDFFINPNQLYPKYTEKYFQHMLQVCSTHELKPDQVNWVKATIEQVNIWKNKECPPFKRPTPDSSADIEELLRKPKRPRHRTGDVIRDAHTVGKYHMRKLKQTQSDIKLETEETPEVNDQEFNKDVMKQENEVENTGTKGRKLTKVTPDGEIIRNSEKPTKFDYTSEEKFTEALAVLKS</sequence>
<evidence type="ECO:0000313" key="1">
    <source>
        <dbReference type="EMBL" id="KOX73274.1"/>
    </source>
</evidence>
<dbReference type="AlphaFoldDB" id="A0A0N0U4R8"/>
<accession>A0A0N0U4R8</accession>
<dbReference type="OrthoDB" id="10257415at2759"/>
<keyword evidence="2" id="KW-1185">Reference proteome</keyword>
<dbReference type="EMBL" id="KQ435800">
    <property type="protein sequence ID" value="KOX73274.1"/>
    <property type="molecule type" value="Genomic_DNA"/>
</dbReference>